<evidence type="ECO:0008006" key="9">
    <source>
        <dbReference type="Google" id="ProtNLM"/>
    </source>
</evidence>
<dbReference type="AlphaFoldDB" id="A0A644V5W4"/>
<evidence type="ECO:0000256" key="4">
    <source>
        <dbReference type="ARBA" id="ARBA00022692"/>
    </source>
</evidence>
<feature type="transmembrane region" description="Helical" evidence="7">
    <location>
        <begin position="6"/>
        <end position="24"/>
    </location>
</feature>
<evidence type="ECO:0000256" key="7">
    <source>
        <dbReference type="SAM" id="Phobius"/>
    </source>
</evidence>
<keyword evidence="6 7" id="KW-0472">Membrane</keyword>
<comment type="caution">
    <text evidence="8">The sequence shown here is derived from an EMBL/GenBank/DDBJ whole genome shotgun (WGS) entry which is preliminary data.</text>
</comment>
<sequence length="86" mass="9594">MNDMFMVAAIIFVLLIFACGVRIWRGPTNADRMLALDVINILVVIVMITLSLWFEQPVFIDVAIVYALLSFVGTLYVAKLIMGGLE</sequence>
<evidence type="ECO:0000313" key="8">
    <source>
        <dbReference type="EMBL" id="MPL86730.1"/>
    </source>
</evidence>
<evidence type="ECO:0000256" key="3">
    <source>
        <dbReference type="ARBA" id="ARBA00022475"/>
    </source>
</evidence>
<keyword evidence="3" id="KW-1003">Cell membrane</keyword>
<evidence type="ECO:0000256" key="1">
    <source>
        <dbReference type="ARBA" id="ARBA00004651"/>
    </source>
</evidence>
<protein>
    <recommendedName>
        <fullName evidence="9">Na(+)/H(+) antiporter subunit F</fullName>
    </recommendedName>
</protein>
<dbReference type="NCBIfam" id="NF009242">
    <property type="entry name" value="PRK12599.1-1"/>
    <property type="match status" value="1"/>
</dbReference>
<dbReference type="PANTHER" id="PTHR34702:SF1">
    <property type="entry name" value="NA(+)_H(+) ANTIPORTER SUBUNIT F"/>
    <property type="match status" value="1"/>
</dbReference>
<keyword evidence="5 7" id="KW-1133">Transmembrane helix</keyword>
<dbReference type="InterPro" id="IPR007208">
    <property type="entry name" value="MrpF/PhaF-like"/>
</dbReference>
<feature type="transmembrane region" description="Helical" evidence="7">
    <location>
        <begin position="59"/>
        <end position="78"/>
    </location>
</feature>
<feature type="transmembrane region" description="Helical" evidence="7">
    <location>
        <begin position="33"/>
        <end position="53"/>
    </location>
</feature>
<keyword evidence="2" id="KW-0813">Transport</keyword>
<proteinExistence type="predicted"/>
<gene>
    <name evidence="8" type="ORF">SDC9_32716</name>
</gene>
<dbReference type="EMBL" id="VSSQ01000226">
    <property type="protein sequence ID" value="MPL86730.1"/>
    <property type="molecule type" value="Genomic_DNA"/>
</dbReference>
<evidence type="ECO:0000256" key="5">
    <source>
        <dbReference type="ARBA" id="ARBA00022989"/>
    </source>
</evidence>
<name>A0A644V5W4_9ZZZZ</name>
<organism evidence="8">
    <name type="scientific">bioreactor metagenome</name>
    <dbReference type="NCBI Taxonomy" id="1076179"/>
    <lineage>
        <taxon>unclassified sequences</taxon>
        <taxon>metagenomes</taxon>
        <taxon>ecological metagenomes</taxon>
    </lineage>
</organism>
<dbReference type="GO" id="GO:0015385">
    <property type="term" value="F:sodium:proton antiporter activity"/>
    <property type="evidence" value="ECO:0007669"/>
    <property type="project" value="TreeGrafter"/>
</dbReference>
<dbReference type="GO" id="GO:0005886">
    <property type="term" value="C:plasma membrane"/>
    <property type="evidence" value="ECO:0007669"/>
    <property type="project" value="UniProtKB-SubCell"/>
</dbReference>
<keyword evidence="4 7" id="KW-0812">Transmembrane</keyword>
<reference evidence="8" key="1">
    <citation type="submission" date="2019-08" db="EMBL/GenBank/DDBJ databases">
        <authorList>
            <person name="Kucharzyk K."/>
            <person name="Murdoch R.W."/>
            <person name="Higgins S."/>
            <person name="Loffler F."/>
        </authorList>
    </citation>
    <scope>NUCLEOTIDE SEQUENCE</scope>
</reference>
<evidence type="ECO:0000256" key="6">
    <source>
        <dbReference type="ARBA" id="ARBA00023136"/>
    </source>
</evidence>
<dbReference type="Pfam" id="PF04066">
    <property type="entry name" value="MrpF_PhaF"/>
    <property type="match status" value="1"/>
</dbReference>
<dbReference type="PANTHER" id="PTHR34702">
    <property type="entry name" value="NA(+)/H(+) ANTIPORTER SUBUNIT F1"/>
    <property type="match status" value="1"/>
</dbReference>
<evidence type="ECO:0000256" key="2">
    <source>
        <dbReference type="ARBA" id="ARBA00022448"/>
    </source>
</evidence>
<accession>A0A644V5W4</accession>
<comment type="subcellular location">
    <subcellularLocation>
        <location evidence="1">Cell membrane</location>
        <topology evidence="1">Multi-pass membrane protein</topology>
    </subcellularLocation>
</comment>